<organism evidence="2 3">
    <name type="scientific">Roseateles chitinivorans</name>
    <dbReference type="NCBI Taxonomy" id="2917965"/>
    <lineage>
        <taxon>Bacteria</taxon>
        <taxon>Pseudomonadati</taxon>
        <taxon>Pseudomonadota</taxon>
        <taxon>Betaproteobacteria</taxon>
        <taxon>Burkholderiales</taxon>
        <taxon>Sphaerotilaceae</taxon>
        <taxon>Roseateles</taxon>
    </lineage>
</organism>
<reference evidence="2 3" key="1">
    <citation type="submission" date="2017-11" db="EMBL/GenBank/DDBJ databases">
        <title>Draft genome sequence of Mitsuaria sp. HWN-4.</title>
        <authorList>
            <person name="Gundlapally S.R."/>
        </authorList>
    </citation>
    <scope>NUCLEOTIDE SEQUENCE [LARGE SCALE GENOMIC DNA]</scope>
    <source>
        <strain evidence="2 3">HWN-4</strain>
    </source>
</reference>
<accession>A0A2G9CEL9</accession>
<feature type="region of interest" description="Disordered" evidence="1">
    <location>
        <begin position="596"/>
        <end position="615"/>
    </location>
</feature>
<dbReference type="OrthoDB" id="7177288at2"/>
<feature type="region of interest" description="Disordered" evidence="1">
    <location>
        <begin position="1"/>
        <end position="38"/>
    </location>
</feature>
<feature type="compositionally biased region" description="Polar residues" evidence="1">
    <location>
        <begin position="13"/>
        <end position="28"/>
    </location>
</feature>
<evidence type="ECO:0000313" key="2">
    <source>
        <dbReference type="EMBL" id="PIM54880.1"/>
    </source>
</evidence>
<comment type="caution">
    <text evidence="2">The sequence shown here is derived from an EMBL/GenBank/DDBJ whole genome shotgun (WGS) entry which is preliminary data.</text>
</comment>
<feature type="compositionally biased region" description="Polar residues" evidence="1">
    <location>
        <begin position="598"/>
        <end position="609"/>
    </location>
</feature>
<name>A0A2G9CEL9_9BURK</name>
<dbReference type="EMBL" id="PEOG01000006">
    <property type="protein sequence ID" value="PIM54880.1"/>
    <property type="molecule type" value="Genomic_DNA"/>
</dbReference>
<dbReference type="Proteomes" id="UP000231501">
    <property type="component" value="Unassembled WGS sequence"/>
</dbReference>
<evidence type="ECO:0000256" key="1">
    <source>
        <dbReference type="SAM" id="MobiDB-lite"/>
    </source>
</evidence>
<dbReference type="AlphaFoldDB" id="A0A2G9CEL9"/>
<protein>
    <submittedName>
        <fullName evidence="2">Hemolysin D</fullName>
    </submittedName>
</protein>
<sequence length="615" mass="68271">MALPTPADRRPLLSSTRAAATHPGTSTGRAPAGPHRERWRRHVRPRWGLWPVALAIATALPPAGTYAFTQSGAGVGLGNGIPMGHEWLTRLAALELTGGDPIMPTDPQDPRRNWTQGRAKNLDLSGASTQAELARLRALPYPDQRYQSTYQFVFDAILGERWVDLGGTNVAKGRLGQFDCFDAVAQEPPDVQYDHFMRRYDDRNGDGGVNAAQQSRQRFVRYFVAAAMAPRAQMRTWDGGAYSTSYAVDRNYYLMGRAAHLLQDSFSTEHTVRDPGSNLERLLQVKSYLCAAGSEQHTHDDRQLLTYASGDVIWRPGTQLQGGWSGYKPSNMKVPALVALEASKDLWAAFIRTMGTPYGQREAKANEEAEAIARNWMSFDEQAMRAWYDEPAHRDATYVLAQNQRGPGRSVADCMRGLGEPSGDQMVRVRQLEEDRRQCLFNIEAQDGYGDLADPQLRLPFYWRWKDQSWLPAPGNWQPPIPAADSGNRVRLRSLANQQTMTAPDGLVDNAWLYNRAGTPVEFVQVSGAGGASWFRAADQSDLFLSYRAATGAVKLYASPAEASFSVAPARAGMGLRNLYWNQYLWLSGESPYLTRSGDPNQPSGQWSLDPSPPR</sequence>
<gene>
    <name evidence="2" type="ORF">CS062_01355</name>
</gene>
<evidence type="ECO:0000313" key="3">
    <source>
        <dbReference type="Proteomes" id="UP000231501"/>
    </source>
</evidence>
<keyword evidence="3" id="KW-1185">Reference proteome</keyword>
<proteinExistence type="predicted"/>
<dbReference type="RefSeq" id="WP_099859686.1">
    <property type="nucleotide sequence ID" value="NZ_PEOG01000006.1"/>
</dbReference>